<reference evidence="2" key="1">
    <citation type="journal article" date="2022" name="Int. J. Syst. Evol. Microbiol.">
        <title>Prevotella lacticifex sp. nov., isolated from the rumen of cows.</title>
        <authorList>
            <person name="Shinkai T."/>
            <person name="Ikeyama N."/>
            <person name="Kumagai M."/>
            <person name="Ohmori H."/>
            <person name="Sakamoto M."/>
            <person name="Ohkuma M."/>
            <person name="Mitsumori M."/>
        </authorList>
    </citation>
    <scope>NUCLEOTIDE SEQUENCE</scope>
    <source>
        <strain evidence="2">R5076</strain>
    </source>
</reference>
<dbReference type="InterPro" id="IPR010106">
    <property type="entry name" value="RpnA"/>
</dbReference>
<accession>A0A9R1CBW1</accession>
<evidence type="ECO:0000313" key="3">
    <source>
        <dbReference type="Proteomes" id="UP000825483"/>
    </source>
</evidence>
<feature type="compositionally biased region" description="Basic and acidic residues" evidence="1">
    <location>
        <begin position="244"/>
        <end position="259"/>
    </location>
</feature>
<evidence type="ECO:0008006" key="4">
    <source>
        <dbReference type="Google" id="ProtNLM"/>
    </source>
</evidence>
<dbReference type="EMBL" id="BPUB01000002">
    <property type="protein sequence ID" value="GJG59726.1"/>
    <property type="molecule type" value="Genomic_DNA"/>
</dbReference>
<evidence type="ECO:0000313" key="2">
    <source>
        <dbReference type="EMBL" id="GJG59726.1"/>
    </source>
</evidence>
<feature type="region of interest" description="Disordered" evidence="1">
    <location>
        <begin position="244"/>
        <end position="263"/>
    </location>
</feature>
<organism evidence="2 3">
    <name type="scientific">Prevotella lacticifex</name>
    <dbReference type="NCBI Taxonomy" id="2854755"/>
    <lineage>
        <taxon>Bacteria</taxon>
        <taxon>Pseudomonadati</taxon>
        <taxon>Bacteroidota</taxon>
        <taxon>Bacteroidia</taxon>
        <taxon>Bacteroidales</taxon>
        <taxon>Prevotellaceae</taxon>
        <taxon>Prevotella</taxon>
    </lineage>
</organism>
<gene>
    <name evidence="2" type="ORF">PRLR5076_25770</name>
</gene>
<keyword evidence="3" id="KW-1185">Reference proteome</keyword>
<dbReference type="RefSeq" id="WP_223928613.1">
    <property type="nucleotide sequence ID" value="NZ_BPTU01000002.1"/>
</dbReference>
<name>A0A9R1CBW1_9BACT</name>
<dbReference type="AlphaFoldDB" id="A0A9R1CBW1"/>
<dbReference type="GeneID" id="72466231"/>
<comment type="caution">
    <text evidence="2">The sequence shown here is derived from an EMBL/GenBank/DDBJ whole genome shotgun (WGS) entry which is preliminary data.</text>
</comment>
<dbReference type="Proteomes" id="UP000825483">
    <property type="component" value="Unassembled WGS sequence"/>
</dbReference>
<dbReference type="PANTHER" id="PTHR41317">
    <property type="entry name" value="PD-(D_E)XK NUCLEASE FAMILY TRANSPOSASE"/>
    <property type="match status" value="1"/>
</dbReference>
<dbReference type="Pfam" id="PF12784">
    <property type="entry name" value="PDDEXK_2"/>
    <property type="match status" value="1"/>
</dbReference>
<protein>
    <recommendedName>
        <fullName evidence="4">Rpn family recombination-promoting nuclease/putative transposase</fullName>
    </recommendedName>
</protein>
<dbReference type="NCBIfam" id="TIGR01784">
    <property type="entry name" value="T_den_put_tspse"/>
    <property type="match status" value="1"/>
</dbReference>
<sequence>MDDDNNFIRFDWAAKRMLRDKANFGVFEGLITVLLNEPVHIIEILESESNQIKGDSTYGCVVLMAINDRNDKIIVELQTIRELHYLWNLVTNGYKPFPEHISLGDKYDNVKKVYSISILYFDLGQGADYLYHGQTSLIGVHTKDKLKINSRDKGIITIKTPEEIFPEYFIIRVNEFNKVAKTPLEEWLDYLKSGHIKEDTKAPGLQEAREKLQYLKMSKAERKAYDRHIDNIMVQNDVLDTAKMEGREEEREEGRKEATRATAKNLKAMGLDAEIISKATGLSKEEIAEL</sequence>
<proteinExistence type="predicted"/>
<evidence type="ECO:0000256" key="1">
    <source>
        <dbReference type="SAM" id="MobiDB-lite"/>
    </source>
</evidence>
<dbReference type="PANTHER" id="PTHR41317:SF1">
    <property type="entry name" value="PD-(D_E)XK NUCLEASE FAMILY TRANSPOSASE"/>
    <property type="match status" value="1"/>
</dbReference>